<reference evidence="2 3" key="1">
    <citation type="submission" date="2020-04" db="EMBL/GenBank/DDBJ databases">
        <title>Ferrimonas sp. S7 isolated from sea water.</title>
        <authorList>
            <person name="Bae S.S."/>
            <person name="Baek K."/>
        </authorList>
    </citation>
    <scope>NUCLEOTIDE SEQUENCE [LARGE SCALE GENOMIC DNA]</scope>
    <source>
        <strain evidence="2 3">S7</strain>
    </source>
</reference>
<name>A0A6H1UBP3_9GAMM</name>
<keyword evidence="3" id="KW-1185">Reference proteome</keyword>
<evidence type="ECO:0000313" key="2">
    <source>
        <dbReference type="EMBL" id="QIZ76507.1"/>
    </source>
</evidence>
<feature type="transmembrane region" description="Helical" evidence="1">
    <location>
        <begin position="25"/>
        <end position="44"/>
    </location>
</feature>
<evidence type="ECO:0000313" key="3">
    <source>
        <dbReference type="Proteomes" id="UP000501602"/>
    </source>
</evidence>
<accession>A0A6H1UBP3</accession>
<protein>
    <submittedName>
        <fullName evidence="2">DUF2798 domain-containing protein</fullName>
    </submittedName>
</protein>
<dbReference type="KEGG" id="fes:HER31_06310"/>
<dbReference type="InterPro" id="IPR021529">
    <property type="entry name" value="DUF2798"/>
</dbReference>
<dbReference type="EMBL" id="CP051180">
    <property type="protein sequence ID" value="QIZ76507.1"/>
    <property type="molecule type" value="Genomic_DNA"/>
</dbReference>
<sequence length="135" mass="14787">MTIYNSWLLSPGIAGVMNALSSNQFIMILLTALVIECVLVAPVVKKIVSRLTNEHTPFIKRVMLISALMVLFMCASMSLVATLIQGYQDPLLLAYGKTFLLNLVMAFPLQFLIVGPIARAIFFKLFPPAVAVAIT</sequence>
<dbReference type="RefSeq" id="WP_168659769.1">
    <property type="nucleotide sequence ID" value="NZ_CP051180.1"/>
</dbReference>
<keyword evidence="1" id="KW-0472">Membrane</keyword>
<feature type="transmembrane region" description="Helical" evidence="1">
    <location>
        <begin position="99"/>
        <end position="118"/>
    </location>
</feature>
<organism evidence="2 3">
    <name type="scientific">Ferrimonas lipolytica</name>
    <dbReference type="NCBI Taxonomy" id="2724191"/>
    <lineage>
        <taxon>Bacteria</taxon>
        <taxon>Pseudomonadati</taxon>
        <taxon>Pseudomonadota</taxon>
        <taxon>Gammaproteobacteria</taxon>
        <taxon>Alteromonadales</taxon>
        <taxon>Ferrimonadaceae</taxon>
        <taxon>Ferrimonas</taxon>
    </lineage>
</organism>
<dbReference type="Pfam" id="PF11391">
    <property type="entry name" value="DUF2798"/>
    <property type="match status" value="1"/>
</dbReference>
<dbReference type="AlphaFoldDB" id="A0A6H1UBP3"/>
<dbReference type="Proteomes" id="UP000501602">
    <property type="component" value="Chromosome"/>
</dbReference>
<evidence type="ECO:0000256" key="1">
    <source>
        <dbReference type="SAM" id="Phobius"/>
    </source>
</evidence>
<feature type="transmembrane region" description="Helical" evidence="1">
    <location>
        <begin position="64"/>
        <end position="87"/>
    </location>
</feature>
<keyword evidence="1" id="KW-0812">Transmembrane</keyword>
<proteinExistence type="predicted"/>
<gene>
    <name evidence="2" type="ORF">HER31_06310</name>
</gene>
<keyword evidence="1" id="KW-1133">Transmembrane helix</keyword>